<evidence type="ECO:0000313" key="2">
    <source>
        <dbReference type="Proteomes" id="UP000317422"/>
    </source>
</evidence>
<accession>A0A543NLU9</accession>
<evidence type="ECO:0008006" key="3">
    <source>
        <dbReference type="Google" id="ProtNLM"/>
    </source>
</evidence>
<reference evidence="1 2" key="1">
    <citation type="submission" date="2019-06" db="EMBL/GenBank/DDBJ databases">
        <title>Sequencing the genomes of 1000 actinobacteria strains.</title>
        <authorList>
            <person name="Klenk H.-P."/>
        </authorList>
    </citation>
    <scope>NUCLEOTIDE SEQUENCE [LARGE SCALE GENOMIC DNA]</scope>
    <source>
        <strain evidence="1 2">DSM 45015</strain>
    </source>
</reference>
<dbReference type="InterPro" id="IPR053977">
    <property type="entry name" value="Rv2466c-like"/>
</dbReference>
<dbReference type="EMBL" id="VFQC01000001">
    <property type="protein sequence ID" value="TQN32811.1"/>
    <property type="molecule type" value="Genomic_DNA"/>
</dbReference>
<gene>
    <name evidence="1" type="ORF">FHX37_2794</name>
</gene>
<comment type="caution">
    <text evidence="1">The sequence shown here is derived from an EMBL/GenBank/DDBJ whole genome shotgun (WGS) entry which is preliminary data.</text>
</comment>
<dbReference type="OrthoDB" id="4125991at2"/>
<organism evidence="1 2">
    <name type="scientific">Haloactinospora alba</name>
    <dbReference type="NCBI Taxonomy" id="405555"/>
    <lineage>
        <taxon>Bacteria</taxon>
        <taxon>Bacillati</taxon>
        <taxon>Actinomycetota</taxon>
        <taxon>Actinomycetes</taxon>
        <taxon>Streptosporangiales</taxon>
        <taxon>Nocardiopsidaceae</taxon>
        <taxon>Haloactinospora</taxon>
    </lineage>
</organism>
<dbReference type="RefSeq" id="WP_141924260.1">
    <property type="nucleotide sequence ID" value="NZ_VFQC01000001.1"/>
</dbReference>
<dbReference type="Gene3D" id="3.40.30.10">
    <property type="entry name" value="Glutaredoxin"/>
    <property type="match status" value="1"/>
</dbReference>
<evidence type="ECO:0000313" key="1">
    <source>
        <dbReference type="EMBL" id="TQN32811.1"/>
    </source>
</evidence>
<dbReference type="AlphaFoldDB" id="A0A543NLU9"/>
<dbReference type="SUPFAM" id="SSF52833">
    <property type="entry name" value="Thioredoxin-like"/>
    <property type="match status" value="1"/>
</dbReference>
<dbReference type="Proteomes" id="UP000317422">
    <property type="component" value="Unassembled WGS sequence"/>
</dbReference>
<dbReference type="Pfam" id="PF22234">
    <property type="entry name" value="Rv2466c-like"/>
    <property type="match status" value="1"/>
</dbReference>
<sequence length="209" mass="23063">MSGSQLVDFWFDPSCPYTWITSRWVVEEVAEARPLEVRWHVMSLAVLNEHRSDNPEGDPERLWPPVRVAAAVRGHHGSQAFGRFYTALWSQGRSPVFVNGDQEQRSVLRESLRAAELPEDLAEAALSASYDAEVRASHDEGISLVGPHIGTPILAVSDGDDRTAFFGPVTSRVPRGNEALRLWDGTLQVAGVRGFHVLKGPPYDPPELG</sequence>
<protein>
    <recommendedName>
        <fullName evidence="3">Disulfide bond formation protein DsbA</fullName>
    </recommendedName>
</protein>
<dbReference type="InterPro" id="IPR036249">
    <property type="entry name" value="Thioredoxin-like_sf"/>
</dbReference>
<keyword evidence="2" id="KW-1185">Reference proteome</keyword>
<name>A0A543NLU9_9ACTN</name>
<proteinExistence type="predicted"/>